<evidence type="ECO:0000313" key="2">
    <source>
        <dbReference type="Proteomes" id="UP000188388"/>
    </source>
</evidence>
<accession>A0A1R3VFE4</accession>
<dbReference type="Proteomes" id="UP000188388">
    <property type="component" value="Unassembled WGS sequence"/>
</dbReference>
<protein>
    <submittedName>
        <fullName evidence="1">Terminase large subunit / phage terminase</fullName>
    </submittedName>
</protein>
<dbReference type="AlphaFoldDB" id="A0A1R3VFE4"/>
<sequence length="154" mass="17295">MTHHEAGRKCVLLYVGDHDPAGLLMSDVIKSNLMDCANVKGVDFDPSAIRVERIGLTREQIDDLGLPWIENLETGSGKDLGDPGHPDHRKPYVQNYIASQGRRKVEANALVRDLRGSRGWSRRRSTATSRQAGPLSTKRGWLRIDRLPAMRSRR</sequence>
<name>A0A1R3VFE4_9HYPH</name>
<keyword evidence="2" id="KW-1185">Reference proteome</keyword>
<gene>
    <name evidence="1" type="ORF">BQ8794_500005</name>
</gene>
<organism evidence="1 2">
    <name type="scientific">Mesorhizobium prunaredense</name>
    <dbReference type="NCBI Taxonomy" id="1631249"/>
    <lineage>
        <taxon>Bacteria</taxon>
        <taxon>Pseudomonadati</taxon>
        <taxon>Pseudomonadota</taxon>
        <taxon>Alphaproteobacteria</taxon>
        <taxon>Hyphomicrobiales</taxon>
        <taxon>Phyllobacteriaceae</taxon>
        <taxon>Mesorhizobium</taxon>
    </lineage>
</organism>
<reference evidence="2" key="1">
    <citation type="submission" date="2017-01" db="EMBL/GenBank/DDBJ databases">
        <authorList>
            <person name="Brunel B."/>
        </authorList>
    </citation>
    <scope>NUCLEOTIDE SEQUENCE [LARGE SCALE GENOMIC DNA]</scope>
</reference>
<evidence type="ECO:0000313" key="1">
    <source>
        <dbReference type="EMBL" id="SIT58656.1"/>
    </source>
</evidence>
<proteinExistence type="predicted"/>
<dbReference type="EMBL" id="FTPD01000046">
    <property type="protein sequence ID" value="SIT58656.1"/>
    <property type="molecule type" value="Genomic_DNA"/>
</dbReference>
<dbReference type="RefSeq" id="WP_077381729.1">
    <property type="nucleotide sequence ID" value="NZ_FTPD01000046.1"/>
</dbReference>